<dbReference type="EMBL" id="JACHJY010000007">
    <property type="protein sequence ID" value="MBB4984224.1"/>
    <property type="molecule type" value="Genomic_DNA"/>
</dbReference>
<organism evidence="2 3">
    <name type="scientific">Streptomyces nymphaeiformis</name>
    <dbReference type="NCBI Taxonomy" id="2663842"/>
    <lineage>
        <taxon>Bacteria</taxon>
        <taxon>Bacillati</taxon>
        <taxon>Actinomycetota</taxon>
        <taxon>Actinomycetes</taxon>
        <taxon>Kitasatosporales</taxon>
        <taxon>Streptomycetaceae</taxon>
        <taxon>Streptomyces</taxon>
    </lineage>
</organism>
<name>A0A7W7U3B3_9ACTN</name>
<reference evidence="2 3" key="1">
    <citation type="submission" date="2020-08" db="EMBL/GenBank/DDBJ databases">
        <title>Genomic Encyclopedia of Type Strains, Phase III (KMG-III): the genomes of soil and plant-associated and newly described type strains.</title>
        <authorList>
            <person name="Whitman W."/>
        </authorList>
    </citation>
    <scope>NUCLEOTIDE SEQUENCE [LARGE SCALE GENOMIC DNA]</scope>
    <source>
        <strain evidence="2 3">SFB5A</strain>
    </source>
</reference>
<comment type="caution">
    <text evidence="2">The sequence shown here is derived from an EMBL/GenBank/DDBJ whole genome shotgun (WGS) entry which is preliminary data.</text>
</comment>
<feature type="compositionally biased region" description="Polar residues" evidence="1">
    <location>
        <begin position="1"/>
        <end position="18"/>
    </location>
</feature>
<evidence type="ECO:0000313" key="3">
    <source>
        <dbReference type="Proteomes" id="UP000582643"/>
    </source>
</evidence>
<dbReference type="AlphaFoldDB" id="A0A7W7U3B3"/>
<evidence type="ECO:0000313" key="2">
    <source>
        <dbReference type="EMBL" id="MBB4984224.1"/>
    </source>
</evidence>
<evidence type="ECO:0000256" key="1">
    <source>
        <dbReference type="SAM" id="MobiDB-lite"/>
    </source>
</evidence>
<dbReference type="RefSeq" id="WP_184931856.1">
    <property type="nucleotide sequence ID" value="NZ_JACHJY010000007.1"/>
</dbReference>
<keyword evidence="3" id="KW-1185">Reference proteome</keyword>
<protein>
    <recommendedName>
        <fullName evidence="4">DUF3800 domain-containing protein</fullName>
    </recommendedName>
</protein>
<accession>A0A7W7U3B3</accession>
<sequence length="368" mass="40248">MTGEKYTQLNQNEPTSDSAGGGRWIACDESGWDGEQLVGRQRRFLVFASVAIDDAEAAPVISALREQARIQQARELKFHLFKGREERWSLLKNLWGPAGALHDRCSVYVVDKEYAVAAKAIDLLLEEKAHAEGRNLYAGGKARAMARTLALQGPRALPDALFDALMSAFVALASQRALGREEAALEAFFAAVDQAWGASRRRPVTEVLAQVRSTRPYAAALHQEDSPFPSLEMLIPAVTQTARRWGNHLGLVSVLTDEQRVFTDDALRTVLQYATSPIGMTLLTRERGAPVKTVLRGSSADHPSLQLADLLAGAAAAVTERHVGNPSPAAEGLWPVIVPLVEQSSLMPYDNPGLQLARLEARRMRRAR</sequence>
<gene>
    <name evidence="2" type="ORF">GGE06_005170</name>
</gene>
<proteinExistence type="predicted"/>
<feature type="region of interest" description="Disordered" evidence="1">
    <location>
        <begin position="1"/>
        <end position="22"/>
    </location>
</feature>
<evidence type="ECO:0008006" key="4">
    <source>
        <dbReference type="Google" id="ProtNLM"/>
    </source>
</evidence>
<dbReference type="Proteomes" id="UP000582643">
    <property type="component" value="Unassembled WGS sequence"/>
</dbReference>